<dbReference type="CDD" id="cd11054">
    <property type="entry name" value="CYP24A1-like"/>
    <property type="match status" value="1"/>
</dbReference>
<keyword evidence="4 8" id="KW-0479">Metal-binding</keyword>
<dbReference type="InterPro" id="IPR050479">
    <property type="entry name" value="CYP11_CYP27_families"/>
</dbReference>
<dbReference type="Gene3D" id="1.10.630.10">
    <property type="entry name" value="Cytochrome P450"/>
    <property type="match status" value="1"/>
</dbReference>
<dbReference type="OMA" id="MQINDEF"/>
<evidence type="ECO:0000313" key="11">
    <source>
        <dbReference type="Proteomes" id="UP000054359"/>
    </source>
</evidence>
<dbReference type="InterPro" id="IPR017972">
    <property type="entry name" value="Cyt_P450_CS"/>
</dbReference>
<dbReference type="OrthoDB" id="3945418at2759"/>
<dbReference type="PANTHER" id="PTHR24279:SF120">
    <property type="entry name" value="CYTOCHROME P450"/>
    <property type="match status" value="1"/>
</dbReference>
<name>A0A087U286_STEMI</name>
<keyword evidence="6 8" id="KW-0408">Iron</keyword>
<reference evidence="10 11" key="1">
    <citation type="submission" date="2013-11" db="EMBL/GenBank/DDBJ databases">
        <title>Genome sequencing of Stegodyphus mimosarum.</title>
        <authorList>
            <person name="Bechsgaard J."/>
        </authorList>
    </citation>
    <scope>NUCLEOTIDE SEQUENCE [LARGE SCALE GENOMIC DNA]</scope>
</reference>
<dbReference type="GO" id="GO:0016705">
    <property type="term" value="F:oxidoreductase activity, acting on paired donors, with incorporation or reduction of molecular oxygen"/>
    <property type="evidence" value="ECO:0007669"/>
    <property type="project" value="InterPro"/>
</dbReference>
<evidence type="ECO:0000256" key="5">
    <source>
        <dbReference type="ARBA" id="ARBA00023002"/>
    </source>
</evidence>
<evidence type="ECO:0000256" key="9">
    <source>
        <dbReference type="RuleBase" id="RU000461"/>
    </source>
</evidence>
<comment type="cofactor">
    <cofactor evidence="1 8">
        <name>heme</name>
        <dbReference type="ChEBI" id="CHEBI:30413"/>
    </cofactor>
</comment>
<keyword evidence="3 8" id="KW-0349">Heme</keyword>
<dbReference type="Pfam" id="PF00067">
    <property type="entry name" value="p450"/>
    <property type="match status" value="1"/>
</dbReference>
<dbReference type="PRINTS" id="PR00385">
    <property type="entry name" value="P450"/>
</dbReference>
<evidence type="ECO:0000256" key="8">
    <source>
        <dbReference type="PIRSR" id="PIRSR602401-1"/>
    </source>
</evidence>
<proteinExistence type="inferred from homology"/>
<dbReference type="EMBL" id="KK117810">
    <property type="protein sequence ID" value="KFM71475.1"/>
    <property type="molecule type" value="Genomic_DNA"/>
</dbReference>
<evidence type="ECO:0000313" key="10">
    <source>
        <dbReference type="EMBL" id="KFM71475.1"/>
    </source>
</evidence>
<evidence type="ECO:0000256" key="3">
    <source>
        <dbReference type="ARBA" id="ARBA00022617"/>
    </source>
</evidence>
<dbReference type="PROSITE" id="PS00086">
    <property type="entry name" value="CYTOCHROME_P450"/>
    <property type="match status" value="1"/>
</dbReference>
<sequence length="357" mass="41650">MKPKTIQAYLYPMQDVARDLVKRIYEERDDNKEVHEFLQDLYKWALESVAFVGLDTRLGCLDSNLPPDSDGLRMINSVQMKFDLMNKLEAFAGNFQFWKYFPTPGWKKFINAADVFTEIAFKYINRSLEILKKDSIEDKELTLLQSMLLTKGLDASGAMVTVADMLMAGIDTTSHTLGFLLYHLAKNPDKQQILYEEIQKFLPNKSDKITPSVFRELRYLKSCLKESMRLDPIVRGNGRTLDHDVVISGYRVPAGTVIFAMLQVVYRDEKYFKNPNLFYPERWMIKEENNTTPFAFLPFGIGTRSCIGRRLAELEIICATTEIIRNFKVEYHHEDIDMYTRLINIPDRPLKFRFIER</sequence>
<evidence type="ECO:0000256" key="2">
    <source>
        <dbReference type="ARBA" id="ARBA00010617"/>
    </source>
</evidence>
<keyword evidence="5 9" id="KW-0560">Oxidoreductase</keyword>
<keyword evidence="7 9" id="KW-0503">Monooxygenase</keyword>
<dbReference type="PANTHER" id="PTHR24279">
    <property type="entry name" value="CYTOCHROME P450"/>
    <property type="match status" value="1"/>
</dbReference>
<comment type="similarity">
    <text evidence="2 9">Belongs to the cytochrome P450 family.</text>
</comment>
<feature type="non-terminal residue" evidence="10">
    <location>
        <position position="357"/>
    </location>
</feature>
<gene>
    <name evidence="10" type="ORF">X975_26098</name>
</gene>
<dbReference type="PRINTS" id="PR00463">
    <property type="entry name" value="EP450I"/>
</dbReference>
<evidence type="ECO:0000256" key="6">
    <source>
        <dbReference type="ARBA" id="ARBA00023004"/>
    </source>
</evidence>
<dbReference type="InterPro" id="IPR001128">
    <property type="entry name" value="Cyt_P450"/>
</dbReference>
<dbReference type="SUPFAM" id="SSF48264">
    <property type="entry name" value="Cytochrome P450"/>
    <property type="match status" value="1"/>
</dbReference>
<dbReference type="GO" id="GO:0005506">
    <property type="term" value="F:iron ion binding"/>
    <property type="evidence" value="ECO:0007669"/>
    <property type="project" value="InterPro"/>
</dbReference>
<dbReference type="Proteomes" id="UP000054359">
    <property type="component" value="Unassembled WGS sequence"/>
</dbReference>
<organism evidence="10 11">
    <name type="scientific">Stegodyphus mimosarum</name>
    <name type="common">African social velvet spider</name>
    <dbReference type="NCBI Taxonomy" id="407821"/>
    <lineage>
        <taxon>Eukaryota</taxon>
        <taxon>Metazoa</taxon>
        <taxon>Ecdysozoa</taxon>
        <taxon>Arthropoda</taxon>
        <taxon>Chelicerata</taxon>
        <taxon>Arachnida</taxon>
        <taxon>Araneae</taxon>
        <taxon>Araneomorphae</taxon>
        <taxon>Entelegynae</taxon>
        <taxon>Eresoidea</taxon>
        <taxon>Eresidae</taxon>
        <taxon>Stegodyphus</taxon>
    </lineage>
</organism>
<dbReference type="GO" id="GO:0020037">
    <property type="term" value="F:heme binding"/>
    <property type="evidence" value="ECO:0007669"/>
    <property type="project" value="InterPro"/>
</dbReference>
<dbReference type="AlphaFoldDB" id="A0A087U286"/>
<dbReference type="STRING" id="407821.A0A087U286"/>
<dbReference type="InterPro" id="IPR002401">
    <property type="entry name" value="Cyt_P450_E_grp-I"/>
</dbReference>
<accession>A0A087U286</accession>
<evidence type="ECO:0000256" key="1">
    <source>
        <dbReference type="ARBA" id="ARBA00001971"/>
    </source>
</evidence>
<dbReference type="InterPro" id="IPR036396">
    <property type="entry name" value="Cyt_P450_sf"/>
</dbReference>
<keyword evidence="11" id="KW-1185">Reference proteome</keyword>
<feature type="binding site" description="axial binding residue" evidence="8">
    <location>
        <position position="306"/>
    </location>
    <ligand>
        <name>heme</name>
        <dbReference type="ChEBI" id="CHEBI:30413"/>
    </ligand>
    <ligandPart>
        <name>Fe</name>
        <dbReference type="ChEBI" id="CHEBI:18248"/>
    </ligandPart>
</feature>
<evidence type="ECO:0000256" key="4">
    <source>
        <dbReference type="ARBA" id="ARBA00022723"/>
    </source>
</evidence>
<protein>
    <submittedName>
        <fullName evidence="10">Putative cytochrome P450 12a4, mitochondrial</fullName>
    </submittedName>
</protein>
<dbReference type="GO" id="GO:0004497">
    <property type="term" value="F:monooxygenase activity"/>
    <property type="evidence" value="ECO:0007669"/>
    <property type="project" value="UniProtKB-KW"/>
</dbReference>
<evidence type="ECO:0000256" key="7">
    <source>
        <dbReference type="ARBA" id="ARBA00023033"/>
    </source>
</evidence>